<evidence type="ECO:0000259" key="3">
    <source>
        <dbReference type="PROSITE" id="PS50943"/>
    </source>
</evidence>
<dbReference type="PROSITE" id="PS50943">
    <property type="entry name" value="HTH_CROC1"/>
    <property type="match status" value="1"/>
</dbReference>
<dbReference type="OrthoDB" id="9805356at2"/>
<evidence type="ECO:0000256" key="1">
    <source>
        <dbReference type="ARBA" id="ARBA00023125"/>
    </source>
</evidence>
<dbReference type="InterPro" id="IPR011051">
    <property type="entry name" value="RmlC_Cupin_sf"/>
</dbReference>
<dbReference type="CDD" id="cd00093">
    <property type="entry name" value="HTH_XRE"/>
    <property type="match status" value="1"/>
</dbReference>
<dbReference type="InterPro" id="IPR010982">
    <property type="entry name" value="Lambda_DNA-bd_dom_sf"/>
</dbReference>
<dbReference type="GO" id="GO:0005829">
    <property type="term" value="C:cytosol"/>
    <property type="evidence" value="ECO:0007669"/>
    <property type="project" value="TreeGrafter"/>
</dbReference>
<reference evidence="4 5" key="1">
    <citation type="submission" date="2019-06" db="EMBL/GenBank/DDBJ databases">
        <title>Genome sequence of Rhodobacteraceae bacterium D4M1.</title>
        <authorList>
            <person name="Cao J."/>
        </authorList>
    </citation>
    <scope>NUCLEOTIDE SEQUENCE [LARGE SCALE GENOMIC DNA]</scope>
    <source>
        <strain evidence="4 5">D4M1</strain>
    </source>
</reference>
<dbReference type="SMART" id="SM00530">
    <property type="entry name" value="HTH_XRE"/>
    <property type="match status" value="1"/>
</dbReference>
<keyword evidence="5" id="KW-1185">Reference proteome</keyword>
<dbReference type="CDD" id="cd02209">
    <property type="entry name" value="cupin_XRE_C"/>
    <property type="match status" value="1"/>
</dbReference>
<gene>
    <name evidence="4" type="ORF">FDP22_15450</name>
</gene>
<protein>
    <submittedName>
        <fullName evidence="4">Helix-turn-helix domain-containing protein</fullName>
    </submittedName>
</protein>
<dbReference type="KEGG" id="ppru:FDP22_15450"/>
<dbReference type="Gene3D" id="1.10.260.40">
    <property type="entry name" value="lambda repressor-like DNA-binding domains"/>
    <property type="match status" value="1"/>
</dbReference>
<dbReference type="AlphaFoldDB" id="A0A5B8FWZ0"/>
<dbReference type="InterPro" id="IPR013096">
    <property type="entry name" value="Cupin_2"/>
</dbReference>
<feature type="compositionally biased region" description="Low complexity" evidence="2">
    <location>
        <begin position="62"/>
        <end position="73"/>
    </location>
</feature>
<evidence type="ECO:0000313" key="5">
    <source>
        <dbReference type="Proteomes" id="UP000305888"/>
    </source>
</evidence>
<feature type="compositionally biased region" description="Basic residues" evidence="2">
    <location>
        <begin position="48"/>
        <end position="61"/>
    </location>
</feature>
<sequence length="326" mass="35092">MGLVPEGGVFPGGPAGTARAAPLVKPAAAQVQAHFSARFGVAQEGRGRRPGAVRPPRRAAPCRRAAGPRGPGRCAPAALSCRPRSAYDYGFPTPVDFPIWQRQSSDGGARLVTVNRETRKRNTALEQNPHAVNDTREKSLELAIGRQIRELRKRQRMTGSELAAKAGLSVGALSKIENGLVSPSLSTLSAFSNALSVPIVHLFAGFDQPRGAMHVKAGEGVEIERQGTRAGQQYNLLGHIGATDSGVVVEPYLLTLTSESDTFPVFQHEGIEFIYMLEGTVEYRHGDSCYRLEPGDSLLFDADAPHGPETLLAFPIRYLSVICYPQ</sequence>
<dbReference type="SUPFAM" id="SSF51182">
    <property type="entry name" value="RmlC-like cupins"/>
    <property type="match status" value="1"/>
</dbReference>
<accession>A0A5B8FWZ0</accession>
<proteinExistence type="predicted"/>
<dbReference type="EMBL" id="CP040818">
    <property type="protein sequence ID" value="QDL93055.1"/>
    <property type="molecule type" value="Genomic_DNA"/>
</dbReference>
<dbReference type="Pfam" id="PF01381">
    <property type="entry name" value="HTH_3"/>
    <property type="match status" value="1"/>
</dbReference>
<evidence type="ECO:0000313" key="4">
    <source>
        <dbReference type="EMBL" id="QDL93055.1"/>
    </source>
</evidence>
<dbReference type="InterPro" id="IPR014710">
    <property type="entry name" value="RmlC-like_jellyroll"/>
</dbReference>
<dbReference type="Proteomes" id="UP000305888">
    <property type="component" value="Chromosome"/>
</dbReference>
<feature type="domain" description="HTH cro/C1-type" evidence="3">
    <location>
        <begin position="148"/>
        <end position="202"/>
    </location>
</feature>
<feature type="region of interest" description="Disordered" evidence="2">
    <location>
        <begin position="40"/>
        <end position="73"/>
    </location>
</feature>
<dbReference type="SUPFAM" id="SSF47413">
    <property type="entry name" value="lambda repressor-like DNA-binding domains"/>
    <property type="match status" value="1"/>
</dbReference>
<keyword evidence="1" id="KW-0238">DNA-binding</keyword>
<dbReference type="Gene3D" id="2.60.120.10">
    <property type="entry name" value="Jelly Rolls"/>
    <property type="match status" value="1"/>
</dbReference>
<dbReference type="PANTHER" id="PTHR46797">
    <property type="entry name" value="HTH-TYPE TRANSCRIPTIONAL REGULATOR"/>
    <property type="match status" value="1"/>
</dbReference>
<dbReference type="InterPro" id="IPR001387">
    <property type="entry name" value="Cro/C1-type_HTH"/>
</dbReference>
<dbReference type="PANTHER" id="PTHR46797:SF1">
    <property type="entry name" value="METHYLPHOSPHONATE SYNTHASE"/>
    <property type="match status" value="1"/>
</dbReference>
<dbReference type="GO" id="GO:0003700">
    <property type="term" value="F:DNA-binding transcription factor activity"/>
    <property type="evidence" value="ECO:0007669"/>
    <property type="project" value="TreeGrafter"/>
</dbReference>
<name>A0A5B8FWZ0_9RHOB</name>
<dbReference type="Pfam" id="PF07883">
    <property type="entry name" value="Cupin_2"/>
    <property type="match status" value="1"/>
</dbReference>
<organism evidence="4 5">
    <name type="scientific">Paroceanicella profunda</name>
    <dbReference type="NCBI Taxonomy" id="2579971"/>
    <lineage>
        <taxon>Bacteria</taxon>
        <taxon>Pseudomonadati</taxon>
        <taxon>Pseudomonadota</taxon>
        <taxon>Alphaproteobacteria</taxon>
        <taxon>Rhodobacterales</taxon>
        <taxon>Paracoccaceae</taxon>
        <taxon>Paroceanicella</taxon>
    </lineage>
</organism>
<dbReference type="InterPro" id="IPR050807">
    <property type="entry name" value="TransReg_Diox_bact_type"/>
</dbReference>
<dbReference type="GO" id="GO:0003677">
    <property type="term" value="F:DNA binding"/>
    <property type="evidence" value="ECO:0007669"/>
    <property type="project" value="UniProtKB-KW"/>
</dbReference>
<evidence type="ECO:0000256" key="2">
    <source>
        <dbReference type="SAM" id="MobiDB-lite"/>
    </source>
</evidence>